<proteinExistence type="predicted"/>
<evidence type="ECO:0000256" key="1">
    <source>
        <dbReference type="SAM" id="SignalP"/>
    </source>
</evidence>
<keyword evidence="3" id="KW-1185">Reference proteome</keyword>
<dbReference type="RefSeq" id="WP_191144130.1">
    <property type="nucleotide sequence ID" value="NZ_JACXAF010000006.1"/>
</dbReference>
<keyword evidence="1" id="KW-0732">Signal</keyword>
<dbReference type="Proteomes" id="UP000638014">
    <property type="component" value="Unassembled WGS sequence"/>
</dbReference>
<comment type="caution">
    <text evidence="2">The sequence shown here is derived from an EMBL/GenBank/DDBJ whole genome shotgun (WGS) entry which is preliminary data.</text>
</comment>
<organism evidence="2 3">
    <name type="scientific">Neiella litorisoli</name>
    <dbReference type="NCBI Taxonomy" id="2771431"/>
    <lineage>
        <taxon>Bacteria</taxon>
        <taxon>Pseudomonadati</taxon>
        <taxon>Pseudomonadota</taxon>
        <taxon>Gammaproteobacteria</taxon>
        <taxon>Alteromonadales</taxon>
        <taxon>Echinimonadaceae</taxon>
        <taxon>Neiella</taxon>
    </lineage>
</organism>
<gene>
    <name evidence="2" type="ORF">IC617_06275</name>
</gene>
<reference evidence="2" key="1">
    <citation type="submission" date="2020-09" db="EMBL/GenBank/DDBJ databases">
        <title>A novel bacterium of genus Neiella, isolated from South China Sea.</title>
        <authorList>
            <person name="Huang H."/>
            <person name="Mo K."/>
            <person name="Hu Y."/>
        </authorList>
    </citation>
    <scope>NUCLEOTIDE SEQUENCE</scope>
    <source>
        <strain evidence="2">HB171785</strain>
    </source>
</reference>
<sequence length="269" mass="29911">MKKLTLGLVCVLLSWQAQAQLTIVCDDCKLLQQQLLASNQLPAQALPADVAAQLPTTLHLIDFNQQQVSSYSLTSNSTPAVQAIATPADVETKVAQLFAQFDQLATALAQHTIPQSTVANAWQLPHCAYCQPQIKDWLKQQPWAAQILQRLYQLLDQLQPVIGGLKQTYTLTLETGGELIVQLQLIYHSQDISLDVMEVIDARNNSVPLSHSKLAGLIVQGKMDDYYQKAAPYLWRIGYTFYQSPQGSVRIVECRRPGETLPSELPECK</sequence>
<evidence type="ECO:0000313" key="3">
    <source>
        <dbReference type="Proteomes" id="UP000638014"/>
    </source>
</evidence>
<feature type="chain" id="PRO_5035256903" description="DUF3299 domain-containing protein" evidence="1">
    <location>
        <begin position="20"/>
        <end position="269"/>
    </location>
</feature>
<protein>
    <recommendedName>
        <fullName evidence="4">DUF3299 domain-containing protein</fullName>
    </recommendedName>
</protein>
<name>A0A8J6QGL2_9GAMM</name>
<evidence type="ECO:0008006" key="4">
    <source>
        <dbReference type="Google" id="ProtNLM"/>
    </source>
</evidence>
<accession>A0A8J6QGL2</accession>
<dbReference type="EMBL" id="JACXAF010000006">
    <property type="protein sequence ID" value="MBD1389030.1"/>
    <property type="molecule type" value="Genomic_DNA"/>
</dbReference>
<evidence type="ECO:0000313" key="2">
    <source>
        <dbReference type="EMBL" id="MBD1389030.1"/>
    </source>
</evidence>
<feature type="signal peptide" evidence="1">
    <location>
        <begin position="1"/>
        <end position="19"/>
    </location>
</feature>
<dbReference type="AlphaFoldDB" id="A0A8J6QGL2"/>